<dbReference type="SMART" id="SM00192">
    <property type="entry name" value="LDLa"/>
    <property type="match status" value="1"/>
</dbReference>
<proteinExistence type="predicted"/>
<dbReference type="Pfam" id="PF00057">
    <property type="entry name" value="Ldl_recept_a"/>
    <property type="match status" value="1"/>
</dbReference>
<dbReference type="EMBL" id="JWZT01000178">
    <property type="protein sequence ID" value="KII74900.1"/>
    <property type="molecule type" value="Genomic_DNA"/>
</dbReference>
<evidence type="ECO:0000256" key="3">
    <source>
        <dbReference type="SAM" id="Phobius"/>
    </source>
</evidence>
<dbReference type="Proteomes" id="UP000031668">
    <property type="component" value="Unassembled WGS sequence"/>
</dbReference>
<dbReference type="InterPro" id="IPR023415">
    <property type="entry name" value="LDLR_class-A_CS"/>
</dbReference>
<name>A0A0C2NEV0_THEKT</name>
<organism evidence="4 5">
    <name type="scientific">Thelohanellus kitauei</name>
    <name type="common">Myxosporean</name>
    <dbReference type="NCBI Taxonomy" id="669202"/>
    <lineage>
        <taxon>Eukaryota</taxon>
        <taxon>Metazoa</taxon>
        <taxon>Cnidaria</taxon>
        <taxon>Myxozoa</taxon>
        <taxon>Myxosporea</taxon>
        <taxon>Bivalvulida</taxon>
        <taxon>Platysporina</taxon>
        <taxon>Myxobolidae</taxon>
        <taxon>Thelohanellus</taxon>
    </lineage>
</organism>
<dbReference type="AlphaFoldDB" id="A0A0C2NEV0"/>
<reference evidence="4 5" key="1">
    <citation type="journal article" date="2014" name="Genome Biol. Evol.">
        <title>The genome of the myxosporean Thelohanellus kitauei shows adaptations to nutrient acquisition within its fish host.</title>
        <authorList>
            <person name="Yang Y."/>
            <person name="Xiong J."/>
            <person name="Zhou Z."/>
            <person name="Huo F."/>
            <person name="Miao W."/>
            <person name="Ran C."/>
            <person name="Liu Y."/>
            <person name="Zhang J."/>
            <person name="Feng J."/>
            <person name="Wang M."/>
            <person name="Wang M."/>
            <person name="Wang L."/>
            <person name="Yao B."/>
        </authorList>
    </citation>
    <scope>NUCLEOTIDE SEQUENCE [LARGE SCALE GENOMIC DNA]</scope>
    <source>
        <strain evidence="4">Wuqing</strain>
    </source>
</reference>
<keyword evidence="4" id="KW-0675">Receptor</keyword>
<feature type="transmembrane region" description="Helical" evidence="3">
    <location>
        <begin position="342"/>
        <end position="359"/>
    </location>
</feature>
<keyword evidence="3" id="KW-1133">Transmembrane helix</keyword>
<keyword evidence="1 2" id="KW-1015">Disulfide bond</keyword>
<keyword evidence="4" id="KW-0449">Lipoprotein</keyword>
<dbReference type="Gene3D" id="4.10.400.10">
    <property type="entry name" value="Low-density Lipoprotein Receptor"/>
    <property type="match status" value="1"/>
</dbReference>
<evidence type="ECO:0000256" key="1">
    <source>
        <dbReference type="ARBA" id="ARBA00023157"/>
    </source>
</evidence>
<feature type="disulfide bond" evidence="2">
    <location>
        <begin position="278"/>
        <end position="293"/>
    </location>
</feature>
<dbReference type="InterPro" id="IPR036055">
    <property type="entry name" value="LDL_receptor-like_sf"/>
</dbReference>
<dbReference type="SUPFAM" id="SSF57424">
    <property type="entry name" value="LDL receptor-like module"/>
    <property type="match status" value="1"/>
</dbReference>
<dbReference type="InterPro" id="IPR002172">
    <property type="entry name" value="LDrepeatLR_classA_rpt"/>
</dbReference>
<protein>
    <submittedName>
        <fullName evidence="4">Low-density lipoprotein receptor-related protein 4</fullName>
    </submittedName>
</protein>
<gene>
    <name evidence="4" type="ORF">RF11_12642</name>
</gene>
<dbReference type="PROSITE" id="PS50068">
    <property type="entry name" value="LDLRA_2"/>
    <property type="match status" value="1"/>
</dbReference>
<accession>A0A0C2NEV0</accession>
<sequence>MEDPFSNFSEGMDKCEFEGNPVLHLRGFSKLKSDFCEMEKLNFDRTDEYADFCVNENRQLYALFLESNYIKLLSKDVFDFHYSPNHLSVSFTTADKICYYRFYSHIDCYRVEFSVKKFIFYEESNYNAVLLWNKTLMVYSGVHMSQIFKNEAKLIQHDVDLFGLIYDNLYFVQNEMLIHLNLKESKRQNRVSDENFSSVIQLNLHIQYSNDIPYKMKNSTFKFICDPKIVSEDFCFYSQTDRYKKQYICHHQDTKCLSNICVGFHCNNNKCLKNNVKCNGIDECGDESDETNCPITCHVSEHLCENECISRKKLCRTFLFEYNTPNNTDELFSVLANAIRKIFFVVIAIGSLILLYAILTKYTIIQNITSSYFHDRFLSVDTDDEYFVERTRLLDDEGLI</sequence>
<comment type="caution">
    <text evidence="2">Lacks conserved residue(s) required for the propagation of feature annotation.</text>
</comment>
<feature type="disulfide bond" evidence="2">
    <location>
        <begin position="266"/>
        <end position="284"/>
    </location>
</feature>
<keyword evidence="5" id="KW-1185">Reference proteome</keyword>
<keyword evidence="3" id="KW-0812">Transmembrane</keyword>
<dbReference type="OrthoDB" id="428577at2759"/>
<evidence type="ECO:0000256" key="2">
    <source>
        <dbReference type="PROSITE-ProRule" id="PRU00124"/>
    </source>
</evidence>
<comment type="caution">
    <text evidence="4">The sequence shown here is derived from an EMBL/GenBank/DDBJ whole genome shotgun (WGS) entry which is preliminary data.</text>
</comment>
<dbReference type="PROSITE" id="PS01209">
    <property type="entry name" value="LDLRA_1"/>
    <property type="match status" value="1"/>
</dbReference>
<keyword evidence="3" id="KW-0472">Membrane</keyword>
<dbReference type="CDD" id="cd00112">
    <property type="entry name" value="LDLa"/>
    <property type="match status" value="1"/>
</dbReference>
<evidence type="ECO:0000313" key="5">
    <source>
        <dbReference type="Proteomes" id="UP000031668"/>
    </source>
</evidence>
<evidence type="ECO:0000313" key="4">
    <source>
        <dbReference type="EMBL" id="KII74900.1"/>
    </source>
</evidence>